<dbReference type="InterPro" id="IPR000792">
    <property type="entry name" value="Tscrpt_reg_LuxR_C"/>
</dbReference>
<dbReference type="Proteomes" id="UP000276542">
    <property type="component" value="Unassembled WGS sequence"/>
</dbReference>
<dbReference type="Gene3D" id="3.30.450.40">
    <property type="match status" value="1"/>
</dbReference>
<dbReference type="PANTHER" id="PTHR44688">
    <property type="entry name" value="DNA-BINDING TRANSCRIPTIONAL ACTIVATOR DEVR_DOSR"/>
    <property type="match status" value="1"/>
</dbReference>
<gene>
    <name evidence="5" type="ORF">D4739_11335</name>
</gene>
<dbReference type="InterPro" id="IPR036388">
    <property type="entry name" value="WH-like_DNA-bd_sf"/>
</dbReference>
<accession>A0A3A5H7W2</accession>
<dbReference type="GO" id="GO:0006355">
    <property type="term" value="P:regulation of DNA-templated transcription"/>
    <property type="evidence" value="ECO:0007669"/>
    <property type="project" value="InterPro"/>
</dbReference>
<dbReference type="PRINTS" id="PR00038">
    <property type="entry name" value="HTHLUXR"/>
</dbReference>
<proteinExistence type="predicted"/>
<organism evidence="5 6">
    <name type="scientific">Nocardioides cavernaquae</name>
    <dbReference type="NCBI Taxonomy" id="2321396"/>
    <lineage>
        <taxon>Bacteria</taxon>
        <taxon>Bacillati</taxon>
        <taxon>Actinomycetota</taxon>
        <taxon>Actinomycetes</taxon>
        <taxon>Propionibacteriales</taxon>
        <taxon>Nocardioidaceae</taxon>
        <taxon>Nocardioides</taxon>
    </lineage>
</organism>
<keyword evidence="2" id="KW-0238">DNA-binding</keyword>
<comment type="caution">
    <text evidence="5">The sequence shown here is derived from an EMBL/GenBank/DDBJ whole genome shotgun (WGS) entry which is preliminary data.</text>
</comment>
<dbReference type="AlphaFoldDB" id="A0A3A5H7W2"/>
<evidence type="ECO:0000256" key="3">
    <source>
        <dbReference type="ARBA" id="ARBA00023163"/>
    </source>
</evidence>
<reference evidence="6" key="1">
    <citation type="submission" date="2018-09" db="EMBL/GenBank/DDBJ databases">
        <authorList>
            <person name="Zhu H."/>
        </authorList>
    </citation>
    <scope>NUCLEOTIDE SEQUENCE [LARGE SCALE GENOMIC DNA]</scope>
    <source>
        <strain evidence="6">K1W22B-1</strain>
    </source>
</reference>
<keyword evidence="6" id="KW-1185">Reference proteome</keyword>
<dbReference type="SUPFAM" id="SSF55781">
    <property type="entry name" value="GAF domain-like"/>
    <property type="match status" value="1"/>
</dbReference>
<evidence type="ECO:0000259" key="4">
    <source>
        <dbReference type="PROSITE" id="PS50043"/>
    </source>
</evidence>
<protein>
    <submittedName>
        <fullName evidence="5">LuxR family transcriptional regulator</fullName>
    </submittedName>
</protein>
<dbReference type="PROSITE" id="PS50043">
    <property type="entry name" value="HTH_LUXR_2"/>
    <property type="match status" value="1"/>
</dbReference>
<dbReference type="OrthoDB" id="161302at2"/>
<dbReference type="SMART" id="SM00065">
    <property type="entry name" value="GAF"/>
    <property type="match status" value="1"/>
</dbReference>
<keyword evidence="3" id="KW-0804">Transcription</keyword>
<evidence type="ECO:0000313" key="6">
    <source>
        <dbReference type="Proteomes" id="UP000276542"/>
    </source>
</evidence>
<dbReference type="GO" id="GO:0003677">
    <property type="term" value="F:DNA binding"/>
    <property type="evidence" value="ECO:0007669"/>
    <property type="project" value="UniProtKB-KW"/>
</dbReference>
<evidence type="ECO:0000256" key="2">
    <source>
        <dbReference type="ARBA" id="ARBA00023125"/>
    </source>
</evidence>
<sequence length="388" mass="41396">MLRKFTATRGWVRQMTVSLGCEAGSFLEGEGLEGRRRGIEARIRSLAVAAALPANTSGLEALDSPSVLGWSGVELDDQRALYAATEAAIAVVADRILPAPLLAARRVNLALERIQAATCLVDVLRALPSELAWAGNFDRVLFSRVEGSSWSPETWFTTQPGAPEDKAFGEFVHGATFTLASGSIEAEIVRRRVTALVCDAADETRTFAPLLSVAHCESYVIAPVVSGDSVVGLLHADATASGRALVEADRVTIRAFGDGIGLVIERLALLEALEEQRRQIHAALARAELVVDQLCDAPVVLTGEAPAPVVRRDSGGGAPADGLTSREREVFALLISGATNPEIADRLTVSETTVKSHVKHILRKMRVSNRAEAIAKHLRSNDRFGVAS</sequence>
<dbReference type="InterPro" id="IPR016032">
    <property type="entry name" value="Sig_transdc_resp-reg_C-effctor"/>
</dbReference>
<keyword evidence="1" id="KW-0805">Transcription regulation</keyword>
<dbReference type="Pfam" id="PF00196">
    <property type="entry name" value="GerE"/>
    <property type="match status" value="1"/>
</dbReference>
<dbReference type="Gene3D" id="1.10.10.10">
    <property type="entry name" value="Winged helix-like DNA-binding domain superfamily/Winged helix DNA-binding domain"/>
    <property type="match status" value="1"/>
</dbReference>
<dbReference type="CDD" id="cd06170">
    <property type="entry name" value="LuxR_C_like"/>
    <property type="match status" value="1"/>
</dbReference>
<dbReference type="InterPro" id="IPR003018">
    <property type="entry name" value="GAF"/>
</dbReference>
<dbReference type="SUPFAM" id="SSF46894">
    <property type="entry name" value="C-terminal effector domain of the bipartite response regulators"/>
    <property type="match status" value="1"/>
</dbReference>
<dbReference type="InterPro" id="IPR029016">
    <property type="entry name" value="GAF-like_dom_sf"/>
</dbReference>
<feature type="domain" description="HTH luxR-type" evidence="4">
    <location>
        <begin position="316"/>
        <end position="381"/>
    </location>
</feature>
<dbReference type="SMART" id="SM00421">
    <property type="entry name" value="HTH_LUXR"/>
    <property type="match status" value="1"/>
</dbReference>
<dbReference type="PANTHER" id="PTHR44688:SF16">
    <property type="entry name" value="DNA-BINDING TRANSCRIPTIONAL ACTIVATOR DEVR_DOSR"/>
    <property type="match status" value="1"/>
</dbReference>
<dbReference type="EMBL" id="QYRP01000002">
    <property type="protein sequence ID" value="RJS46749.1"/>
    <property type="molecule type" value="Genomic_DNA"/>
</dbReference>
<name>A0A3A5H7W2_9ACTN</name>
<evidence type="ECO:0000256" key="1">
    <source>
        <dbReference type="ARBA" id="ARBA00023015"/>
    </source>
</evidence>
<evidence type="ECO:0000313" key="5">
    <source>
        <dbReference type="EMBL" id="RJS46749.1"/>
    </source>
</evidence>
<dbReference type="PROSITE" id="PS00622">
    <property type="entry name" value="HTH_LUXR_1"/>
    <property type="match status" value="1"/>
</dbReference>